<evidence type="ECO:0000313" key="3">
    <source>
        <dbReference type="Proteomes" id="UP001152173"/>
    </source>
</evidence>
<dbReference type="PANTHER" id="PTHR34094">
    <property type="match status" value="1"/>
</dbReference>
<name>A0A9X3RE63_9BACL</name>
<keyword evidence="3" id="KW-1185">Reference proteome</keyword>
<protein>
    <submittedName>
        <fullName evidence="2">DUF4097 domain-containing protein</fullName>
    </submittedName>
</protein>
<gene>
    <name evidence="2" type="ORF">M9R32_15225</name>
</gene>
<evidence type="ECO:0000259" key="1">
    <source>
        <dbReference type="Pfam" id="PF13349"/>
    </source>
</evidence>
<dbReference type="EMBL" id="JAMKBJ010000019">
    <property type="protein sequence ID" value="MCZ8538545.1"/>
    <property type="molecule type" value="Genomic_DNA"/>
</dbReference>
<sequence>MIWKNKLVISVVLLLGVAGGITYMFNSMKVFGQNDDNKLIQDVFTNIEVATNNAEVVIVPTKSSEATVEYTGANKKHKYVFDVDVKGDTLFVQLKQKRRFFFSFSFNSSDLKLAVHVPEKQFENIQVKSDNGRISVENLQSEAIMLETDNGLIQVKKVLAKNVHVESDNGKIILEDVKGKIKGETDNGQISLSTKKLEWPIDLATDNGSITVKTGSEPENATIEAKTDNGKVTIYGNKDNFVKYGKGKYLIRLRTDNGPITVTK</sequence>
<comment type="caution">
    <text evidence="2">The sequence shown here is derived from an EMBL/GenBank/DDBJ whole genome shotgun (WGS) entry which is preliminary data.</text>
</comment>
<dbReference type="Gene3D" id="2.160.20.120">
    <property type="match status" value="1"/>
</dbReference>
<organism evidence="2 3">
    <name type="scientific">Paenisporosarcina quisquiliarum</name>
    <dbReference type="NCBI Taxonomy" id="365346"/>
    <lineage>
        <taxon>Bacteria</taxon>
        <taxon>Bacillati</taxon>
        <taxon>Bacillota</taxon>
        <taxon>Bacilli</taxon>
        <taxon>Bacillales</taxon>
        <taxon>Caryophanaceae</taxon>
        <taxon>Paenisporosarcina</taxon>
    </lineage>
</organism>
<accession>A0A9X3RE63</accession>
<feature type="domain" description="DUF4097" evidence="1">
    <location>
        <begin position="45"/>
        <end position="177"/>
    </location>
</feature>
<dbReference type="Pfam" id="PF13349">
    <property type="entry name" value="DUF4097"/>
    <property type="match status" value="1"/>
</dbReference>
<proteinExistence type="predicted"/>
<dbReference type="RefSeq" id="WP_269927610.1">
    <property type="nucleotide sequence ID" value="NZ_JAMKBJ010000019.1"/>
</dbReference>
<evidence type="ECO:0000313" key="2">
    <source>
        <dbReference type="EMBL" id="MCZ8538545.1"/>
    </source>
</evidence>
<dbReference type="Proteomes" id="UP001152173">
    <property type="component" value="Unassembled WGS sequence"/>
</dbReference>
<dbReference type="InterPro" id="IPR025164">
    <property type="entry name" value="Toastrack_DUF4097"/>
</dbReference>
<dbReference type="AlphaFoldDB" id="A0A9X3RE63"/>
<dbReference type="PANTHER" id="PTHR34094:SF1">
    <property type="entry name" value="PROTEIN FAM185A"/>
    <property type="match status" value="1"/>
</dbReference>
<reference evidence="2" key="1">
    <citation type="submission" date="2022-05" db="EMBL/GenBank/DDBJ databases">
        <authorList>
            <person name="Colautti A."/>
            <person name="Iacumin L."/>
        </authorList>
    </citation>
    <scope>NUCLEOTIDE SEQUENCE</scope>
    <source>
        <strain evidence="2">SK 55</strain>
    </source>
</reference>